<accession>A0A3A1YBB9</accession>
<proteinExistence type="predicted"/>
<keyword evidence="2" id="KW-1185">Reference proteome</keyword>
<comment type="caution">
    <text evidence="1">The sequence shown here is derived from an EMBL/GenBank/DDBJ whole genome shotgun (WGS) entry which is preliminary data.</text>
</comment>
<evidence type="ECO:0000313" key="2">
    <source>
        <dbReference type="Proteomes" id="UP000265964"/>
    </source>
</evidence>
<protein>
    <submittedName>
        <fullName evidence="1">Uncharacterized protein</fullName>
    </submittedName>
</protein>
<evidence type="ECO:0000313" key="1">
    <source>
        <dbReference type="EMBL" id="RIY34851.1"/>
    </source>
</evidence>
<dbReference type="EMBL" id="NRJF01000123">
    <property type="protein sequence ID" value="RIY34851.1"/>
    <property type="molecule type" value="Genomic_DNA"/>
</dbReference>
<dbReference type="AlphaFoldDB" id="A0A3A1YBB9"/>
<name>A0A3A1YBB9_9GAMM</name>
<organism evidence="1 2">
    <name type="scientific">Psittacicella gerlachiana</name>
    <dbReference type="NCBI Taxonomy" id="2028574"/>
    <lineage>
        <taxon>Bacteria</taxon>
        <taxon>Pseudomonadati</taxon>
        <taxon>Pseudomonadota</taxon>
        <taxon>Gammaproteobacteria</taxon>
        <taxon>Pasteurellales</taxon>
        <taxon>Psittacicellaceae</taxon>
        <taxon>Psittacicella</taxon>
    </lineage>
</organism>
<sequence>MLLGACSKKQQEQAQVPQLKVSEAVNLVKSSFADPQAPWSQYLDIKFSKRNFTYENFLRVITAYNTSILQPQVINKRYTILQLDEFFTLAQACRFYLEAESKGKYTKGCKFLVATATTFDHNPHAFATYILDYEMYMSSRKPLTIYDRDQKEIIFENVYNQRKDSFTTNPKIQKKNLTFTLDYRAWPTQLSRTHFSQVQKLWKDYFNLTIKK</sequence>
<dbReference type="Proteomes" id="UP000265964">
    <property type="component" value="Unassembled WGS sequence"/>
</dbReference>
<reference evidence="1 2" key="1">
    <citation type="submission" date="2017-08" db="EMBL/GenBank/DDBJ databases">
        <title>Reclassification of Bisgaard taxon 37 and 44.</title>
        <authorList>
            <person name="Christensen H."/>
        </authorList>
    </citation>
    <scope>NUCLEOTIDE SEQUENCE [LARGE SCALE GENOMIC DNA]</scope>
    <source>
        <strain evidence="1 2">EEAB3T1</strain>
    </source>
</reference>
<gene>
    <name evidence="1" type="ORF">CKF59_04640</name>
</gene>